<name>A0A9Q0FJ68_9ROSI</name>
<evidence type="ECO:0000256" key="1">
    <source>
        <dbReference type="ARBA" id="ARBA00005420"/>
    </source>
</evidence>
<dbReference type="GO" id="GO:0016020">
    <property type="term" value="C:membrane"/>
    <property type="evidence" value="ECO:0007669"/>
    <property type="project" value="TreeGrafter"/>
</dbReference>
<sequence length="702" mass="77876">MASLASFRLLPYCGMNSDNRTRLRVRVQSSGGGDSTALSSDSISLNGSSVIKEREKNGSLIGGENGRENKNGGNGRLTHRVDKKRGKEFDSEGLEALWDDGYGTKTVEDYFDGAKEMIRSDGGPPRWFCPVECGQPLKGSPVLLYLPGIDGVGLGLTLHHKALGKAFEVRCLHIPVHDRTPFEGLVKIVEETVLLAHASSPNKTIYLLGESFGGCLALAVAARNPQLDLVVVLVNPATSFGRSQLQPLLPVLEVLPDELHRVIPQFLGFLAGNPVKMAMANIEHSHPPRLQIEKVSRNLLALHRLLPGFADILPKETFLWRIELLKSAVASVNPQLTNVQAEVLLLARSSSPLLTLLQCFCTLPVQLDVEEGVNLLTVIKGTNKYRRSRQRDYVSDFIPPSMSDYKRYFEDTNGSFGFALGSTFFSTLEDGKIVKGLAGVPNKGPVLLVGYHMLMAAEVHPLAGEFLKEKNVMIRGLAHPDAFSDNLVGSSSVFALDLVRAMGPAPVTGSNFYKLLAKKSHVLLYPGGSRESLHCKGEEYKLFWPNEPEFVRMAAKFGATIVPFGTVGEDDLFEFILDYHDLMKIPIVNDYIREMNRHATEVRDKSKGEVATWNRYVPGILPKVPGRLYFLFGKPIRTKGKEELLVDREQANQLYLHIKSQVESCMAYLLRKREEDPYRSLVDRLIHRAFSSSPREIPTFDP</sequence>
<comment type="similarity">
    <text evidence="1">Belongs to the diacylglycerol acyltransferase family.</text>
</comment>
<dbReference type="AlphaFoldDB" id="A0A9Q0FJ68"/>
<keyword evidence="6" id="KW-1185">Reference proteome</keyword>
<dbReference type="SUPFAM" id="SSF53474">
    <property type="entry name" value="alpha/beta-Hydrolases"/>
    <property type="match status" value="1"/>
</dbReference>
<evidence type="ECO:0000256" key="3">
    <source>
        <dbReference type="ARBA" id="ARBA00023315"/>
    </source>
</evidence>
<dbReference type="Gene3D" id="3.40.50.1820">
    <property type="entry name" value="alpha/beta hydrolase"/>
    <property type="match status" value="1"/>
</dbReference>
<evidence type="ECO:0000256" key="2">
    <source>
        <dbReference type="ARBA" id="ARBA00022679"/>
    </source>
</evidence>
<proteinExistence type="inferred from homology"/>
<reference evidence="5" key="2">
    <citation type="journal article" date="2023" name="Plants (Basel)">
        <title>Annotation of the Turnera subulata (Passifloraceae) Draft Genome Reveals the S-Locus Evolved after the Divergence of Turneroideae from Passifloroideae in a Stepwise Manner.</title>
        <authorList>
            <person name="Henning P.M."/>
            <person name="Roalson E.H."/>
            <person name="Mir W."/>
            <person name="McCubbin A.G."/>
            <person name="Shore J.S."/>
        </authorList>
    </citation>
    <scope>NUCLEOTIDE SEQUENCE</scope>
    <source>
        <strain evidence="5">F60SS</strain>
    </source>
</reference>
<dbReference type="CDD" id="cd07987">
    <property type="entry name" value="LPLAT_MGAT-like"/>
    <property type="match status" value="1"/>
</dbReference>
<dbReference type="Pfam" id="PF03982">
    <property type="entry name" value="DAGAT"/>
    <property type="match status" value="1"/>
</dbReference>
<gene>
    <name evidence="5" type="ORF">Tsubulata_015974</name>
</gene>
<comment type="caution">
    <text evidence="5">The sequence shown here is derived from an EMBL/GenBank/DDBJ whole genome shotgun (WGS) entry which is preliminary data.</text>
</comment>
<protein>
    <recommendedName>
        <fullName evidence="7">Serine aminopeptidase S33 domain-containing protein</fullName>
    </recommendedName>
</protein>
<reference evidence="5" key="1">
    <citation type="submission" date="2022-02" db="EMBL/GenBank/DDBJ databases">
        <authorList>
            <person name="Henning P.M."/>
            <person name="McCubbin A.G."/>
            <person name="Shore J.S."/>
        </authorList>
    </citation>
    <scope>NUCLEOTIDE SEQUENCE</scope>
    <source>
        <strain evidence="5">F60SS</strain>
        <tissue evidence="5">Leaves</tissue>
    </source>
</reference>
<keyword evidence="2" id="KW-0808">Transferase</keyword>
<evidence type="ECO:0000313" key="6">
    <source>
        <dbReference type="Proteomes" id="UP001141552"/>
    </source>
</evidence>
<dbReference type="PANTHER" id="PTHR22753">
    <property type="entry name" value="TRANSMEMBRANE PROTEIN 68"/>
    <property type="match status" value="1"/>
</dbReference>
<keyword evidence="3" id="KW-0012">Acyltransferase</keyword>
<dbReference type="InterPro" id="IPR029058">
    <property type="entry name" value="AB_hydrolase_fold"/>
</dbReference>
<dbReference type="GO" id="GO:0019432">
    <property type="term" value="P:triglyceride biosynthetic process"/>
    <property type="evidence" value="ECO:0007669"/>
    <property type="project" value="UniProtKB-ARBA"/>
</dbReference>
<dbReference type="InterPro" id="IPR007130">
    <property type="entry name" value="DAGAT"/>
</dbReference>
<evidence type="ECO:0000256" key="4">
    <source>
        <dbReference type="SAM" id="MobiDB-lite"/>
    </source>
</evidence>
<evidence type="ECO:0008006" key="7">
    <source>
        <dbReference type="Google" id="ProtNLM"/>
    </source>
</evidence>
<accession>A0A9Q0FJ68</accession>
<feature type="region of interest" description="Disordered" evidence="4">
    <location>
        <begin position="54"/>
        <end position="84"/>
    </location>
</feature>
<dbReference type="OrthoDB" id="44277at2759"/>
<dbReference type="Proteomes" id="UP001141552">
    <property type="component" value="Unassembled WGS sequence"/>
</dbReference>
<dbReference type="EMBL" id="JAKUCV010005394">
    <property type="protein sequence ID" value="KAJ4831351.1"/>
    <property type="molecule type" value="Genomic_DNA"/>
</dbReference>
<dbReference type="PANTHER" id="PTHR22753:SF14">
    <property type="entry name" value="MONOACYLGLYCEROL_DIACYLGLYCEROL O-ACYLTRANSFERASE"/>
    <property type="match status" value="1"/>
</dbReference>
<dbReference type="GO" id="GO:0004144">
    <property type="term" value="F:diacylglycerol O-acyltransferase activity"/>
    <property type="evidence" value="ECO:0007669"/>
    <property type="project" value="UniProtKB-ARBA"/>
</dbReference>
<evidence type="ECO:0000313" key="5">
    <source>
        <dbReference type="EMBL" id="KAJ4831351.1"/>
    </source>
</evidence>
<organism evidence="5 6">
    <name type="scientific">Turnera subulata</name>
    <dbReference type="NCBI Taxonomy" id="218843"/>
    <lineage>
        <taxon>Eukaryota</taxon>
        <taxon>Viridiplantae</taxon>
        <taxon>Streptophyta</taxon>
        <taxon>Embryophyta</taxon>
        <taxon>Tracheophyta</taxon>
        <taxon>Spermatophyta</taxon>
        <taxon>Magnoliopsida</taxon>
        <taxon>eudicotyledons</taxon>
        <taxon>Gunneridae</taxon>
        <taxon>Pentapetalae</taxon>
        <taxon>rosids</taxon>
        <taxon>fabids</taxon>
        <taxon>Malpighiales</taxon>
        <taxon>Passifloraceae</taxon>
        <taxon>Turnera</taxon>
    </lineage>
</organism>